<comment type="caution">
    <text evidence="13">The sequence shown here is derived from an EMBL/GenBank/DDBJ whole genome shotgun (WGS) entry which is preliminary data.</text>
</comment>
<dbReference type="SUPFAM" id="SSF55874">
    <property type="entry name" value="ATPase domain of HSP90 chaperone/DNA topoisomerase II/histidine kinase"/>
    <property type="match status" value="1"/>
</dbReference>
<reference evidence="13" key="1">
    <citation type="submission" date="2021-02" db="EMBL/GenBank/DDBJ databases">
        <title>Draft genome sequence of Microbispora sp. RL4-1S isolated from rice leaves in Thailand.</title>
        <authorList>
            <person name="Muangham S."/>
            <person name="Duangmal K."/>
        </authorList>
    </citation>
    <scope>NUCLEOTIDE SEQUENCE</scope>
    <source>
        <strain evidence="13">RL4-1S</strain>
    </source>
</reference>
<keyword evidence="9" id="KW-0812">Transmembrane</keyword>
<keyword evidence="9" id="KW-0472">Membrane</keyword>
<dbReference type="Pfam" id="PF02518">
    <property type="entry name" value="HATPase_c"/>
    <property type="match status" value="1"/>
</dbReference>
<dbReference type="EC" id="2.7.13.3" evidence="2"/>
<feature type="domain" description="DUF7134" evidence="12">
    <location>
        <begin position="7"/>
        <end position="155"/>
    </location>
</feature>
<evidence type="ECO:0000256" key="1">
    <source>
        <dbReference type="ARBA" id="ARBA00000085"/>
    </source>
</evidence>
<evidence type="ECO:0000256" key="5">
    <source>
        <dbReference type="ARBA" id="ARBA00022741"/>
    </source>
</evidence>
<dbReference type="InterPro" id="IPR055558">
    <property type="entry name" value="DUF7134"/>
</dbReference>
<name>A0A940WLG5_9ACTN</name>
<evidence type="ECO:0000256" key="2">
    <source>
        <dbReference type="ARBA" id="ARBA00012438"/>
    </source>
</evidence>
<protein>
    <recommendedName>
        <fullName evidence="2">histidine kinase</fullName>
        <ecNumber evidence="2">2.7.13.3</ecNumber>
    </recommendedName>
</protein>
<dbReference type="PANTHER" id="PTHR24421">
    <property type="entry name" value="NITRATE/NITRITE SENSOR PROTEIN NARX-RELATED"/>
    <property type="match status" value="1"/>
</dbReference>
<dbReference type="GO" id="GO:0005524">
    <property type="term" value="F:ATP binding"/>
    <property type="evidence" value="ECO:0007669"/>
    <property type="project" value="UniProtKB-KW"/>
</dbReference>
<dbReference type="AlphaFoldDB" id="A0A940WLG5"/>
<evidence type="ECO:0000259" key="11">
    <source>
        <dbReference type="Pfam" id="PF07730"/>
    </source>
</evidence>
<keyword evidence="14" id="KW-1185">Reference proteome</keyword>
<dbReference type="Proteomes" id="UP000674234">
    <property type="component" value="Unassembled WGS sequence"/>
</dbReference>
<dbReference type="GO" id="GO:0046983">
    <property type="term" value="F:protein dimerization activity"/>
    <property type="evidence" value="ECO:0007669"/>
    <property type="project" value="InterPro"/>
</dbReference>
<dbReference type="InterPro" id="IPR036890">
    <property type="entry name" value="HATPase_C_sf"/>
</dbReference>
<accession>A0A940WLG5</accession>
<feature type="domain" description="Histidine kinase/HSP90-like ATPase" evidence="10">
    <location>
        <begin position="292"/>
        <end position="385"/>
    </location>
</feature>
<evidence type="ECO:0000256" key="9">
    <source>
        <dbReference type="SAM" id="Phobius"/>
    </source>
</evidence>
<keyword evidence="7" id="KW-0067">ATP-binding</keyword>
<comment type="catalytic activity">
    <reaction evidence="1">
        <text>ATP + protein L-histidine = ADP + protein N-phospho-L-histidine.</text>
        <dbReference type="EC" id="2.7.13.3"/>
    </reaction>
</comment>
<dbReference type="InterPro" id="IPR050482">
    <property type="entry name" value="Sensor_HK_TwoCompSys"/>
</dbReference>
<dbReference type="GO" id="GO:0016020">
    <property type="term" value="C:membrane"/>
    <property type="evidence" value="ECO:0007669"/>
    <property type="project" value="InterPro"/>
</dbReference>
<keyword evidence="5" id="KW-0547">Nucleotide-binding</keyword>
<keyword evidence="8" id="KW-0902">Two-component regulatory system</keyword>
<gene>
    <name evidence="13" type="ORF">JOL79_15005</name>
</gene>
<dbReference type="CDD" id="cd16917">
    <property type="entry name" value="HATPase_UhpB-NarQ-NarX-like"/>
    <property type="match status" value="1"/>
</dbReference>
<evidence type="ECO:0000313" key="13">
    <source>
        <dbReference type="EMBL" id="MBP2705123.1"/>
    </source>
</evidence>
<keyword evidence="3" id="KW-0597">Phosphoprotein</keyword>
<evidence type="ECO:0000259" key="12">
    <source>
        <dbReference type="Pfam" id="PF23539"/>
    </source>
</evidence>
<sequence length="402" mass="41984">MRGDRAWRAHLALPALAAGVAVLLVAGALAPAVRGTVGLPGYLAMAGGSLALLATRRTPVAALTVATACMLAYTLSVPAQTSSAFPVLITVYAVAVTGRTVVAAGGSGVFLLGALLIQLADPGVRPPGEIVDRTGLLVGWFVAANIAGTVTRQRRAHLEHAEQRALDAERTREETALRRAGEERLRIARELHDSLTHTISIVKVQAGVAVHLSRKRGEDVPPALLAIEEASGEAMRELRATLELLRDPGEQPETRVDRLGELVERARSVGVRATLSTGGAVRPLPPEVDWAAYRIVQESLTNVARHAPGSQATVRVAYEPDALVVRVDDDGRRASVVSEFATGGSHRPGVGLTGMRERVSALGGQLLAGPRPEGGFAVRAELPLTASGRADVSAGEDARGAA</sequence>
<dbReference type="EMBL" id="JAFCNB010000007">
    <property type="protein sequence ID" value="MBP2705123.1"/>
    <property type="molecule type" value="Genomic_DNA"/>
</dbReference>
<evidence type="ECO:0000259" key="10">
    <source>
        <dbReference type="Pfam" id="PF02518"/>
    </source>
</evidence>
<dbReference type="GO" id="GO:0000155">
    <property type="term" value="F:phosphorelay sensor kinase activity"/>
    <property type="evidence" value="ECO:0007669"/>
    <property type="project" value="InterPro"/>
</dbReference>
<evidence type="ECO:0000256" key="6">
    <source>
        <dbReference type="ARBA" id="ARBA00022777"/>
    </source>
</evidence>
<organism evidence="13 14">
    <name type="scientific">Microbispora oryzae</name>
    <dbReference type="NCBI Taxonomy" id="2806554"/>
    <lineage>
        <taxon>Bacteria</taxon>
        <taxon>Bacillati</taxon>
        <taxon>Actinomycetota</taxon>
        <taxon>Actinomycetes</taxon>
        <taxon>Streptosporangiales</taxon>
        <taxon>Streptosporangiaceae</taxon>
        <taxon>Microbispora</taxon>
    </lineage>
</organism>
<keyword evidence="4" id="KW-0808">Transferase</keyword>
<evidence type="ECO:0000256" key="8">
    <source>
        <dbReference type="ARBA" id="ARBA00023012"/>
    </source>
</evidence>
<dbReference type="RefSeq" id="WP_210156420.1">
    <property type="nucleotide sequence ID" value="NZ_JAFCNB010000007.1"/>
</dbReference>
<proteinExistence type="predicted"/>
<evidence type="ECO:0000313" key="14">
    <source>
        <dbReference type="Proteomes" id="UP000674234"/>
    </source>
</evidence>
<evidence type="ECO:0000256" key="4">
    <source>
        <dbReference type="ARBA" id="ARBA00022679"/>
    </source>
</evidence>
<dbReference type="Pfam" id="PF23539">
    <property type="entry name" value="DUF7134"/>
    <property type="match status" value="1"/>
</dbReference>
<evidence type="ECO:0000256" key="3">
    <source>
        <dbReference type="ARBA" id="ARBA00022553"/>
    </source>
</evidence>
<dbReference type="InterPro" id="IPR003594">
    <property type="entry name" value="HATPase_dom"/>
</dbReference>
<evidence type="ECO:0000256" key="7">
    <source>
        <dbReference type="ARBA" id="ARBA00022840"/>
    </source>
</evidence>
<feature type="transmembrane region" description="Helical" evidence="9">
    <location>
        <begin position="58"/>
        <end position="75"/>
    </location>
</feature>
<feature type="transmembrane region" description="Helical" evidence="9">
    <location>
        <begin position="87"/>
        <end position="117"/>
    </location>
</feature>
<keyword evidence="9" id="KW-1133">Transmembrane helix</keyword>
<dbReference type="InterPro" id="IPR011712">
    <property type="entry name" value="Sig_transdc_His_kin_sub3_dim/P"/>
</dbReference>
<feature type="domain" description="Signal transduction histidine kinase subgroup 3 dimerisation and phosphoacceptor" evidence="11">
    <location>
        <begin position="183"/>
        <end position="249"/>
    </location>
</feature>
<keyword evidence="6 13" id="KW-0418">Kinase</keyword>
<dbReference type="Pfam" id="PF07730">
    <property type="entry name" value="HisKA_3"/>
    <property type="match status" value="1"/>
</dbReference>
<dbReference type="Gene3D" id="1.20.5.1930">
    <property type="match status" value="1"/>
</dbReference>
<dbReference type="Gene3D" id="3.30.565.10">
    <property type="entry name" value="Histidine kinase-like ATPase, C-terminal domain"/>
    <property type="match status" value="1"/>
</dbReference>
<dbReference type="PANTHER" id="PTHR24421:SF10">
    <property type="entry name" value="NITRATE_NITRITE SENSOR PROTEIN NARQ"/>
    <property type="match status" value="1"/>
</dbReference>